<evidence type="ECO:0000313" key="2">
    <source>
        <dbReference type="Proteomes" id="UP000287615"/>
    </source>
</evidence>
<sequence>GVFAVRLDSRYSNGMWEVGHQTPVLAPTVAETADCSLYPGRTFWAWLKEFQNDRYFSGDEKVWHLWSGVPMEYLPPD</sequence>
<proteinExistence type="predicted"/>
<dbReference type="EMBL" id="MTKR01000305">
    <property type="protein sequence ID" value="RWX48904.1"/>
    <property type="molecule type" value="Genomic_DNA"/>
</dbReference>
<accession>A0A3S3QVI4</accession>
<reference evidence="1 2" key="1">
    <citation type="submission" date="2017-01" db="EMBL/GenBank/DDBJ databases">
        <title>The cable genome- insights into the physiology and evolution of filamentous bacteria capable of sulfide oxidation via long distance electron transfer.</title>
        <authorList>
            <person name="Schreiber L."/>
            <person name="Bjerg J.T."/>
            <person name="Boggild A."/>
            <person name="Van De Vossenberg J."/>
            <person name="Meysman F."/>
            <person name="Nielsen L.P."/>
            <person name="Schramm A."/>
            <person name="Kjeldsen K.U."/>
        </authorList>
    </citation>
    <scope>NUCLEOTIDE SEQUENCE [LARGE SCALE GENOMIC DNA]</scope>
    <source>
        <strain evidence="1">A3</strain>
    </source>
</reference>
<evidence type="ECO:0000313" key="1">
    <source>
        <dbReference type="EMBL" id="RWX48904.1"/>
    </source>
</evidence>
<organism evidence="1 2">
    <name type="scientific">Candidatus Electrothrix marina</name>
    <dbReference type="NCBI Taxonomy" id="1859130"/>
    <lineage>
        <taxon>Bacteria</taxon>
        <taxon>Pseudomonadati</taxon>
        <taxon>Thermodesulfobacteriota</taxon>
        <taxon>Desulfobulbia</taxon>
        <taxon>Desulfobulbales</taxon>
        <taxon>Desulfobulbaceae</taxon>
        <taxon>Candidatus Electrothrix</taxon>
    </lineage>
</organism>
<name>A0A3S3QVI4_9BACT</name>
<feature type="non-terminal residue" evidence="1">
    <location>
        <position position="1"/>
    </location>
</feature>
<protein>
    <submittedName>
        <fullName evidence="1">Uncharacterized protein</fullName>
    </submittedName>
</protein>
<dbReference type="AlphaFoldDB" id="A0A3S3QVI4"/>
<gene>
    <name evidence="1" type="ORF">VU00_13051</name>
</gene>
<dbReference type="Proteomes" id="UP000287615">
    <property type="component" value="Unassembled WGS sequence"/>
</dbReference>
<comment type="caution">
    <text evidence="1">The sequence shown here is derived from an EMBL/GenBank/DDBJ whole genome shotgun (WGS) entry which is preliminary data.</text>
</comment>